<organism evidence="1 2">
    <name type="scientific">Xanthomonas vasicola</name>
    <dbReference type="NCBI Taxonomy" id="56459"/>
    <lineage>
        <taxon>Bacteria</taxon>
        <taxon>Pseudomonadati</taxon>
        <taxon>Pseudomonadota</taxon>
        <taxon>Gammaproteobacteria</taxon>
        <taxon>Lysobacterales</taxon>
        <taxon>Lysobacteraceae</taxon>
        <taxon>Xanthomonas</taxon>
    </lineage>
</organism>
<gene>
    <name evidence="1" type="ORF">FQK01_17310</name>
</gene>
<proteinExistence type="predicted"/>
<accession>A0ABD7S6S9</accession>
<comment type="caution">
    <text evidence="1">The sequence shown here is derived from an EMBL/GenBank/DDBJ whole genome shotgun (WGS) entry which is preliminary data.</text>
</comment>
<evidence type="ECO:0000313" key="1">
    <source>
        <dbReference type="EMBL" id="TWQ50757.1"/>
    </source>
</evidence>
<dbReference type="AlphaFoldDB" id="A0ABD7S6S9"/>
<sequence>MTGLPGTRASPGAGGDTFPLTMRREMLPQVECVIAASIAPARKHDTQDGHADVAYRFSRRSCLRRMLLPLAMAMMKCKTCPEPVLRIARKVHGLRVRANQERAL</sequence>
<name>A0ABD7S6S9_XANVA</name>
<dbReference type="Proteomes" id="UP000320455">
    <property type="component" value="Unassembled WGS sequence"/>
</dbReference>
<dbReference type="EMBL" id="VOCK01000034">
    <property type="protein sequence ID" value="TWQ50757.1"/>
    <property type="molecule type" value="Genomic_DNA"/>
</dbReference>
<keyword evidence="2" id="KW-1185">Reference proteome</keyword>
<protein>
    <submittedName>
        <fullName evidence="1">Uncharacterized protein</fullName>
    </submittedName>
</protein>
<reference evidence="2" key="1">
    <citation type="journal article" date="2020" name="Phytopathology">
        <title>Genomic acquisitions in emerging populations of Xanthomonas vasicola pv. vasculorum infecting corn in the U.S. and Argentina.</title>
        <authorList>
            <person name="Perez-Quintero A.L."/>
        </authorList>
    </citation>
    <scope>NUCLEOTIDE SEQUENCE [LARGE SCALE GENOMIC DNA]</scope>
    <source>
        <strain evidence="2">Xvh-L</strain>
    </source>
</reference>
<evidence type="ECO:0000313" key="2">
    <source>
        <dbReference type="Proteomes" id="UP000320455"/>
    </source>
</evidence>